<proteinExistence type="predicted"/>
<dbReference type="AlphaFoldDB" id="A0A4R6Q9F0"/>
<reference evidence="1 2" key="1">
    <citation type="submission" date="2019-03" db="EMBL/GenBank/DDBJ databases">
        <title>Genomic Encyclopedia of Archaeal and Bacterial Type Strains, Phase II (KMG-II): from individual species to whole genera.</title>
        <authorList>
            <person name="Goeker M."/>
        </authorList>
    </citation>
    <scope>NUCLEOTIDE SEQUENCE [LARGE SCALE GENOMIC DNA]</scope>
    <source>
        <strain evidence="1 2">DSM 25687</strain>
    </source>
</reference>
<dbReference type="Proteomes" id="UP000295260">
    <property type="component" value="Unassembled WGS sequence"/>
</dbReference>
<evidence type="ECO:0000313" key="2">
    <source>
        <dbReference type="Proteomes" id="UP000295260"/>
    </source>
</evidence>
<dbReference type="OrthoDB" id="6120799at2"/>
<evidence type="ECO:0000313" key="1">
    <source>
        <dbReference type="EMBL" id="TDP58785.1"/>
    </source>
</evidence>
<dbReference type="Gene3D" id="3.40.30.10">
    <property type="entry name" value="Glutaredoxin"/>
    <property type="match status" value="1"/>
</dbReference>
<sequence>MNSIITQSLARSYTYQEYRNQVATLLKEGKSTGNEQSEDLTHYSELNEVRMNRLDKTMVVPAENIKRLEEINSEMIWLVISEGWCGDAAQILPIINKMAEQSEKIDLKIVFRDENEELMNLFLTNRTKSIPKLIVLDKNTLEVLGDFGPRPTEAKQLILDYKATHGVVDETAKTELQKWYLHDKGLSTQREILNLVS</sequence>
<dbReference type="EMBL" id="SNXR01000014">
    <property type="protein sequence ID" value="TDP58785.1"/>
    <property type="molecule type" value="Genomic_DNA"/>
</dbReference>
<accession>A0A4R6Q9F0</accession>
<name>A0A4R6Q9F0_9FLAO</name>
<dbReference type="SUPFAM" id="SSF52833">
    <property type="entry name" value="Thioredoxin-like"/>
    <property type="match status" value="1"/>
</dbReference>
<comment type="caution">
    <text evidence="1">The sequence shown here is derived from an EMBL/GenBank/DDBJ whole genome shotgun (WGS) entry which is preliminary data.</text>
</comment>
<dbReference type="RefSeq" id="WP_133533278.1">
    <property type="nucleotide sequence ID" value="NZ_SNXR01000014.1"/>
</dbReference>
<organism evidence="1 2">
    <name type="scientific">Flavobacterium dankookense</name>
    <dbReference type="NCBI Taxonomy" id="706186"/>
    <lineage>
        <taxon>Bacteria</taxon>
        <taxon>Pseudomonadati</taxon>
        <taxon>Bacteroidota</taxon>
        <taxon>Flavobacteriia</taxon>
        <taxon>Flavobacteriales</taxon>
        <taxon>Flavobacteriaceae</taxon>
        <taxon>Flavobacterium</taxon>
    </lineage>
</organism>
<dbReference type="InterPro" id="IPR036249">
    <property type="entry name" value="Thioredoxin-like_sf"/>
</dbReference>
<gene>
    <name evidence="1" type="ORF">BC748_2024</name>
</gene>
<protein>
    <submittedName>
        <fullName evidence="1">Thioredoxin-like protein</fullName>
    </submittedName>
</protein>
<dbReference type="Pfam" id="PF14595">
    <property type="entry name" value="Thioredoxin_9"/>
    <property type="match status" value="1"/>
</dbReference>
<keyword evidence="2" id="KW-1185">Reference proteome</keyword>